<dbReference type="InterPro" id="IPR016187">
    <property type="entry name" value="CTDL_fold"/>
</dbReference>
<evidence type="ECO:0000313" key="3">
    <source>
        <dbReference type="Proteomes" id="UP001497623"/>
    </source>
</evidence>
<keyword evidence="3" id="KW-1185">Reference proteome</keyword>
<dbReference type="EMBL" id="CAXKWB010016810">
    <property type="protein sequence ID" value="CAL4117186.1"/>
    <property type="molecule type" value="Genomic_DNA"/>
</dbReference>
<evidence type="ECO:0000313" key="2">
    <source>
        <dbReference type="EMBL" id="CAL4117186.1"/>
    </source>
</evidence>
<protein>
    <recommendedName>
        <fullName evidence="1">C-type lectin domain-containing protein</fullName>
    </recommendedName>
</protein>
<comment type="caution">
    <text evidence="2">The sequence shown here is derived from an EMBL/GenBank/DDBJ whole genome shotgun (WGS) entry which is preliminary data.</text>
</comment>
<dbReference type="PROSITE" id="PS50041">
    <property type="entry name" value="C_TYPE_LECTIN_2"/>
    <property type="match status" value="1"/>
</dbReference>
<proteinExistence type="predicted"/>
<dbReference type="InterPro" id="IPR016186">
    <property type="entry name" value="C-type_lectin-like/link_sf"/>
</dbReference>
<reference evidence="2 3" key="1">
    <citation type="submission" date="2024-05" db="EMBL/GenBank/DDBJ databases">
        <authorList>
            <person name="Wallberg A."/>
        </authorList>
    </citation>
    <scope>NUCLEOTIDE SEQUENCE [LARGE SCALE GENOMIC DNA]</scope>
</reference>
<dbReference type="Proteomes" id="UP001497623">
    <property type="component" value="Unassembled WGS sequence"/>
</dbReference>
<dbReference type="SUPFAM" id="SSF56436">
    <property type="entry name" value="C-type lectin-like"/>
    <property type="match status" value="1"/>
</dbReference>
<dbReference type="CDD" id="cd00037">
    <property type="entry name" value="CLECT"/>
    <property type="match status" value="1"/>
</dbReference>
<feature type="non-terminal residue" evidence="2">
    <location>
        <position position="173"/>
    </location>
</feature>
<name>A0AAV2R971_MEGNR</name>
<evidence type="ECO:0000259" key="1">
    <source>
        <dbReference type="PROSITE" id="PS50041"/>
    </source>
</evidence>
<sequence>MDDIRPRNNIRDIYWMLSLQNVSVVKMYAVQGNFYYMSSRAYAGMISIWYQGKKVLESIPEGFPMIDFVGVFKSYKHDKAIILLSPKSIILENTDAVWMGGSDDHHEGLWLWVDGRQADIFSNFWGYNSPQASSSNNCMKASKLSNSYTVARVWLNDEKCSAEYNFVSSIYNN</sequence>
<feature type="domain" description="C-type lectin" evidence="1">
    <location>
        <begin position="88"/>
        <end position="169"/>
    </location>
</feature>
<dbReference type="InterPro" id="IPR001304">
    <property type="entry name" value="C-type_lectin-like"/>
</dbReference>
<gene>
    <name evidence="2" type="ORF">MNOR_LOCUS21135</name>
</gene>
<dbReference type="Gene3D" id="3.10.100.10">
    <property type="entry name" value="Mannose-Binding Protein A, subunit A"/>
    <property type="match status" value="1"/>
</dbReference>
<dbReference type="AlphaFoldDB" id="A0AAV2R971"/>
<organism evidence="2 3">
    <name type="scientific">Meganyctiphanes norvegica</name>
    <name type="common">Northern krill</name>
    <name type="synonym">Thysanopoda norvegica</name>
    <dbReference type="NCBI Taxonomy" id="48144"/>
    <lineage>
        <taxon>Eukaryota</taxon>
        <taxon>Metazoa</taxon>
        <taxon>Ecdysozoa</taxon>
        <taxon>Arthropoda</taxon>
        <taxon>Crustacea</taxon>
        <taxon>Multicrustacea</taxon>
        <taxon>Malacostraca</taxon>
        <taxon>Eumalacostraca</taxon>
        <taxon>Eucarida</taxon>
        <taxon>Euphausiacea</taxon>
        <taxon>Euphausiidae</taxon>
        <taxon>Meganyctiphanes</taxon>
    </lineage>
</organism>
<dbReference type="Pfam" id="PF00059">
    <property type="entry name" value="Lectin_C"/>
    <property type="match status" value="1"/>
</dbReference>
<accession>A0AAV2R971</accession>